<dbReference type="EMBL" id="AP022583">
    <property type="protein sequence ID" value="BBY04722.1"/>
    <property type="molecule type" value="Genomic_DNA"/>
</dbReference>
<dbReference type="AlphaFoldDB" id="A0A7I7P8M6"/>
<reference evidence="3 6" key="2">
    <citation type="journal article" date="2019" name="Emerg. Microbes Infect.">
        <title>Comprehensive subspecies identification of 175 nontuberculous mycobacteria species based on 7547 genomic profiles.</title>
        <authorList>
            <person name="Matsumoto Y."/>
            <person name="Kinjo T."/>
            <person name="Motooka D."/>
            <person name="Nabeya D."/>
            <person name="Jung N."/>
            <person name="Uechi K."/>
            <person name="Horii T."/>
            <person name="Iida T."/>
            <person name="Fujita J."/>
            <person name="Nakamura S."/>
        </authorList>
    </citation>
    <scope>NUCLEOTIDE SEQUENCE [LARGE SCALE GENOMIC DNA]</scope>
    <source>
        <strain evidence="3 6">JCM 16367</strain>
    </source>
</reference>
<evidence type="ECO:0000256" key="1">
    <source>
        <dbReference type="SAM" id="SignalP"/>
    </source>
</evidence>
<keyword evidence="5" id="KW-1185">Reference proteome</keyword>
<accession>A0A7I7P8M6</accession>
<evidence type="ECO:0000313" key="4">
    <source>
        <dbReference type="EMBL" id="ORB10765.1"/>
    </source>
</evidence>
<protein>
    <submittedName>
        <fullName evidence="3">Phytase</fullName>
    </submittedName>
</protein>
<evidence type="ECO:0000313" key="6">
    <source>
        <dbReference type="Proteomes" id="UP000466894"/>
    </source>
</evidence>
<proteinExistence type="predicted"/>
<feature type="domain" description="Phytase-like" evidence="2">
    <location>
        <begin position="49"/>
        <end position="357"/>
    </location>
</feature>
<evidence type="ECO:0000313" key="5">
    <source>
        <dbReference type="Proteomes" id="UP000192374"/>
    </source>
</evidence>
<dbReference type="PROSITE" id="PS51257">
    <property type="entry name" value="PROKAR_LIPOPROTEIN"/>
    <property type="match status" value="1"/>
</dbReference>
<organism evidence="3 6">
    <name type="scientific">Mycobacterium noviomagense</name>
    <dbReference type="NCBI Taxonomy" id="459858"/>
    <lineage>
        <taxon>Bacteria</taxon>
        <taxon>Bacillati</taxon>
        <taxon>Actinomycetota</taxon>
        <taxon>Actinomycetes</taxon>
        <taxon>Mycobacteriales</taxon>
        <taxon>Mycobacteriaceae</taxon>
        <taxon>Mycobacterium</taxon>
    </lineage>
</organism>
<evidence type="ECO:0000313" key="3">
    <source>
        <dbReference type="EMBL" id="BBY04722.1"/>
    </source>
</evidence>
<dbReference type="EMBL" id="MVIC01000088">
    <property type="protein sequence ID" value="ORB10765.1"/>
    <property type="molecule type" value="Genomic_DNA"/>
</dbReference>
<feature type="signal peptide" evidence="1">
    <location>
        <begin position="1"/>
        <end position="21"/>
    </location>
</feature>
<dbReference type="PANTHER" id="PTHR37957">
    <property type="entry name" value="BLR7070 PROTEIN"/>
    <property type="match status" value="1"/>
</dbReference>
<dbReference type="RefSeq" id="WP_083090117.1">
    <property type="nucleotide sequence ID" value="NZ_AP022583.1"/>
</dbReference>
<reference evidence="4 5" key="1">
    <citation type="submission" date="2017-02" db="EMBL/GenBank/DDBJ databases">
        <title>The new phylogeny of genus Mycobacterium.</title>
        <authorList>
            <person name="Tortoli E."/>
            <person name="Trovato A."/>
            <person name="Cirillo D.M."/>
        </authorList>
    </citation>
    <scope>NUCLEOTIDE SEQUENCE [LARGE SCALE GENOMIC DNA]</scope>
    <source>
        <strain evidence="4 5">DSM 45145</strain>
    </source>
</reference>
<gene>
    <name evidence="4" type="ORF">BST37_22465</name>
    <name evidence="3" type="ORF">MNVI_00400</name>
</gene>
<dbReference type="Proteomes" id="UP000192374">
    <property type="component" value="Unassembled WGS sequence"/>
</dbReference>
<dbReference type="KEGG" id="mnv:MNVI_00400"/>
<reference evidence="3" key="3">
    <citation type="submission" date="2020-02" db="EMBL/GenBank/DDBJ databases">
        <authorList>
            <person name="Matsumoto Y."/>
            <person name="Motooka D."/>
            <person name="Nakamura S."/>
        </authorList>
    </citation>
    <scope>NUCLEOTIDE SEQUENCE</scope>
    <source>
        <strain evidence="3">JCM 16367</strain>
    </source>
</reference>
<keyword evidence="1" id="KW-0732">Signal</keyword>
<evidence type="ECO:0000259" key="2">
    <source>
        <dbReference type="Pfam" id="PF13449"/>
    </source>
</evidence>
<dbReference type="PANTHER" id="PTHR37957:SF1">
    <property type="entry name" value="PHYTASE-LIKE DOMAIN-CONTAINING PROTEIN"/>
    <property type="match status" value="1"/>
</dbReference>
<dbReference type="InterPro" id="IPR027372">
    <property type="entry name" value="Phytase-like_dom"/>
</dbReference>
<dbReference type="OrthoDB" id="9798539at2"/>
<dbReference type="Proteomes" id="UP000466894">
    <property type="component" value="Chromosome"/>
</dbReference>
<feature type="chain" id="PRO_5044657854" evidence="1">
    <location>
        <begin position="22"/>
        <end position="370"/>
    </location>
</feature>
<dbReference type="SUPFAM" id="SSF63829">
    <property type="entry name" value="Calcium-dependent phosphotriesterase"/>
    <property type="match status" value="1"/>
</dbReference>
<sequence>MRAVSRLLVVCCLWLAGCATSSTPAPPPSLHYIGQAQVVHAARFRDTVIGGVSAISYDPKRQVYYVISDDRSAVNPARFYTVRLSLSDKGISDVTFTDVDLLLDESGHPFRPLSLQTSPPTVPPDPEGIAFDSLRQRLYWSSEGERITDTPGKPVLLDPWIRIAALGGGYLGQFQLPPGLAMSANDAGPRRNSALEGLTLTPDGRFVFAAMEEPGYNDGDPPDREHGALTRITKFDVDTRTPVAQYAYPLERAPGFDASNGVSDLVALSDTAFLVVERSGGGHPTIRVFRAEIGEATDVLPVPSMVNRPLRPMTKSLAVDMSATRGLSPLDNIEGITLGPKLADGRQSVVLVSDDNFSAAQVTQFLLFSM</sequence>
<dbReference type="Pfam" id="PF13449">
    <property type="entry name" value="Phytase-like"/>
    <property type="match status" value="1"/>
</dbReference>
<name>A0A7I7P8M6_9MYCO</name>